<protein>
    <recommendedName>
        <fullName evidence="2">Dinitrogenase iron-molybdenum cofactor biosynthesis domain-containing protein</fullName>
    </recommendedName>
</protein>
<evidence type="ECO:0000313" key="4">
    <source>
        <dbReference type="Proteomes" id="UP000050417"/>
    </source>
</evidence>
<feature type="domain" description="Dinitrogenase iron-molybdenum cofactor biosynthesis" evidence="2">
    <location>
        <begin position="9"/>
        <end position="120"/>
    </location>
</feature>
<dbReference type="InterPro" id="IPR003731">
    <property type="entry name" value="Di-Nase_FeMo-co_biosynth"/>
</dbReference>
<accession>A0A0P6Y106</accession>
<evidence type="ECO:0000259" key="2">
    <source>
        <dbReference type="Pfam" id="PF02579"/>
    </source>
</evidence>
<evidence type="ECO:0000256" key="1">
    <source>
        <dbReference type="SAM" id="MobiDB-lite"/>
    </source>
</evidence>
<dbReference type="SUPFAM" id="SSF53146">
    <property type="entry name" value="Nitrogenase accessory factor-like"/>
    <property type="match status" value="1"/>
</dbReference>
<dbReference type="Pfam" id="PF02579">
    <property type="entry name" value="Nitro_FeMo-Co"/>
    <property type="match status" value="1"/>
</dbReference>
<proteinExistence type="predicted"/>
<dbReference type="InterPro" id="IPR036105">
    <property type="entry name" value="DiNase_FeMo-co_biosyn_sf"/>
</dbReference>
<feature type="region of interest" description="Disordered" evidence="1">
    <location>
        <begin position="44"/>
        <end position="67"/>
    </location>
</feature>
<dbReference type="AlphaFoldDB" id="A0A0P6Y106"/>
<dbReference type="CDD" id="cd00562">
    <property type="entry name" value="NifX_NifB"/>
    <property type="match status" value="1"/>
</dbReference>
<sequence length="132" mass="14473">MKIAVITDDGKTISQHFGRAQYYLILTIEEGQVVAREMRNKMGHSHFVSQSPAEESHGAGHGMDASSHNKHVSMAETIADCKVLLCGGMGMGAYQSMTQLNIQPVVTTHRDIDEAVQAFIDGKLIDHTELLH</sequence>
<dbReference type="EMBL" id="LGCL01000016">
    <property type="protein sequence ID" value="KPL78886.1"/>
    <property type="molecule type" value="Genomic_DNA"/>
</dbReference>
<dbReference type="PANTHER" id="PTHR33937:SF2">
    <property type="entry name" value="DINITROGENASE IRON-MOLYBDENUM COFACTOR BIOSYNTHESIS DOMAIN-CONTAINING PROTEIN"/>
    <property type="match status" value="1"/>
</dbReference>
<reference evidence="3 4" key="1">
    <citation type="submission" date="2015-07" db="EMBL/GenBank/DDBJ databases">
        <title>Genome sequence of Ornatilinea apprima DSM 23815.</title>
        <authorList>
            <person name="Hemp J."/>
            <person name="Ward L.M."/>
            <person name="Pace L.A."/>
            <person name="Fischer W.W."/>
        </authorList>
    </citation>
    <scope>NUCLEOTIDE SEQUENCE [LARGE SCALE GENOMIC DNA]</scope>
    <source>
        <strain evidence="3 4">P3M-1</strain>
    </source>
</reference>
<dbReference type="PANTHER" id="PTHR33937">
    <property type="entry name" value="IRON-MOLYBDENUM PROTEIN-RELATED-RELATED"/>
    <property type="match status" value="1"/>
</dbReference>
<comment type="caution">
    <text evidence="3">The sequence shown here is derived from an EMBL/GenBank/DDBJ whole genome shotgun (WGS) entry which is preliminary data.</text>
</comment>
<name>A0A0P6Y106_9CHLR</name>
<dbReference type="STRING" id="1134406.ADN00_06270"/>
<gene>
    <name evidence="3" type="ORF">ADN00_06270</name>
</gene>
<evidence type="ECO:0000313" key="3">
    <source>
        <dbReference type="EMBL" id="KPL78886.1"/>
    </source>
</evidence>
<dbReference type="InterPro" id="IPR051840">
    <property type="entry name" value="NifX/NifY_domain"/>
</dbReference>
<dbReference type="Proteomes" id="UP000050417">
    <property type="component" value="Unassembled WGS sequence"/>
</dbReference>
<organism evidence="3 4">
    <name type="scientific">Ornatilinea apprima</name>
    <dbReference type="NCBI Taxonomy" id="1134406"/>
    <lineage>
        <taxon>Bacteria</taxon>
        <taxon>Bacillati</taxon>
        <taxon>Chloroflexota</taxon>
        <taxon>Anaerolineae</taxon>
        <taxon>Anaerolineales</taxon>
        <taxon>Anaerolineaceae</taxon>
        <taxon>Ornatilinea</taxon>
    </lineage>
</organism>
<dbReference type="Gene3D" id="3.30.420.130">
    <property type="entry name" value="Dinitrogenase iron-molybdenum cofactor biosynthesis domain"/>
    <property type="match status" value="1"/>
</dbReference>
<keyword evidence="4" id="KW-1185">Reference proteome</keyword>